<comment type="caution">
    <text evidence="3">The sequence shown here is derived from an EMBL/GenBank/DDBJ whole genome shotgun (WGS) entry which is preliminary data.</text>
</comment>
<dbReference type="GO" id="GO:0004185">
    <property type="term" value="F:serine-type carboxypeptidase activity"/>
    <property type="evidence" value="ECO:0007669"/>
    <property type="project" value="InterPro"/>
</dbReference>
<dbReference type="PANTHER" id="PTHR30023:SF0">
    <property type="entry name" value="PENICILLIN-SENSITIVE CARBOXYPEPTIDASE A"/>
    <property type="match status" value="1"/>
</dbReference>
<protein>
    <submittedName>
        <fullName evidence="3">D-alanyl-D-alanine carboxypeptidase</fullName>
    </submittedName>
</protein>
<dbReference type="InterPro" id="IPR000667">
    <property type="entry name" value="Peptidase_S13"/>
</dbReference>
<evidence type="ECO:0000313" key="4">
    <source>
        <dbReference type="Proteomes" id="UP000032900"/>
    </source>
</evidence>
<sequence>MPGYSGIITQLLIFVLYFNASLLAQTINGGDGSRYSVQVESLISGEIIDRKNADLLMTPASTLKVASTALALEVLGGDYTFTTGFYIDGVIENGTLKGDLLIKGGGDGTLGSAHFSSGSAKQVIAHLQQKLHGAGIIHMEGSIWIDSSLFPDHHYPAGRLWRIWRITMALRRPLLPGVTILLSCS</sequence>
<evidence type="ECO:0000256" key="2">
    <source>
        <dbReference type="ARBA" id="ARBA00022801"/>
    </source>
</evidence>
<dbReference type="Pfam" id="PF02113">
    <property type="entry name" value="Peptidase_S13"/>
    <property type="match status" value="1"/>
</dbReference>
<keyword evidence="3" id="KW-0645">Protease</keyword>
<dbReference type="GO" id="GO:0000270">
    <property type="term" value="P:peptidoglycan metabolic process"/>
    <property type="evidence" value="ECO:0007669"/>
    <property type="project" value="TreeGrafter"/>
</dbReference>
<dbReference type="InterPro" id="IPR012338">
    <property type="entry name" value="Beta-lactam/transpept-like"/>
</dbReference>
<keyword evidence="4" id="KW-1185">Reference proteome</keyword>
<dbReference type="PANTHER" id="PTHR30023">
    <property type="entry name" value="D-ALANYL-D-ALANINE CARBOXYPEPTIDASE"/>
    <property type="match status" value="1"/>
</dbReference>
<reference evidence="3 4" key="1">
    <citation type="journal article" date="2015" name="Microbes Environ.">
        <title>Distribution and evolution of nitrogen fixation genes in the phylum bacteroidetes.</title>
        <authorList>
            <person name="Inoue J."/>
            <person name="Oshima K."/>
            <person name="Suda W."/>
            <person name="Sakamoto M."/>
            <person name="Iino T."/>
            <person name="Noda S."/>
            <person name="Hongoh Y."/>
            <person name="Hattori M."/>
            <person name="Ohkuma M."/>
        </authorList>
    </citation>
    <scope>NUCLEOTIDE SEQUENCE [LARGE SCALE GENOMIC DNA]</scope>
    <source>
        <strain evidence="3">JCM 15548</strain>
    </source>
</reference>
<proteinExistence type="inferred from homology"/>
<dbReference type="SUPFAM" id="SSF56601">
    <property type="entry name" value="beta-lactamase/transpeptidase-like"/>
    <property type="match status" value="1"/>
</dbReference>
<dbReference type="GO" id="GO:0006508">
    <property type="term" value="P:proteolysis"/>
    <property type="evidence" value="ECO:0007669"/>
    <property type="project" value="InterPro"/>
</dbReference>
<comment type="similarity">
    <text evidence="1">Belongs to the peptidase S13 family.</text>
</comment>
<keyword evidence="2" id="KW-0378">Hydrolase</keyword>
<evidence type="ECO:0000256" key="1">
    <source>
        <dbReference type="ARBA" id="ARBA00006096"/>
    </source>
</evidence>
<evidence type="ECO:0000313" key="3">
    <source>
        <dbReference type="EMBL" id="GAO30328.1"/>
    </source>
</evidence>
<gene>
    <name evidence="3" type="ORF">JCM15548_12591</name>
</gene>
<dbReference type="EMBL" id="BAZW01000021">
    <property type="protein sequence ID" value="GAO30328.1"/>
    <property type="molecule type" value="Genomic_DNA"/>
</dbReference>
<accession>A0A0E9LYE7</accession>
<dbReference type="Proteomes" id="UP000032900">
    <property type="component" value="Unassembled WGS sequence"/>
</dbReference>
<dbReference type="AlphaFoldDB" id="A0A0E9LYE7"/>
<dbReference type="Gene3D" id="3.40.710.10">
    <property type="entry name" value="DD-peptidase/beta-lactamase superfamily"/>
    <property type="match status" value="1"/>
</dbReference>
<name>A0A0E9LYE7_9BACT</name>
<keyword evidence="3" id="KW-0121">Carboxypeptidase</keyword>
<dbReference type="STRING" id="1236989.JCM15548_12591"/>
<organism evidence="3 4">
    <name type="scientific">Geofilum rubicundum JCM 15548</name>
    <dbReference type="NCBI Taxonomy" id="1236989"/>
    <lineage>
        <taxon>Bacteria</taxon>
        <taxon>Pseudomonadati</taxon>
        <taxon>Bacteroidota</taxon>
        <taxon>Bacteroidia</taxon>
        <taxon>Marinilabiliales</taxon>
        <taxon>Marinilabiliaceae</taxon>
        <taxon>Geofilum</taxon>
    </lineage>
</organism>